<sequence>MKTILCAWEIGAGFGHAATLKALGDRIRLLAGEANVEVRVVYALSEAIHTRSLFGDQALLIPAPHLQNPIHLLSHTGSYTDMMTACGFAQTQTLEALVGAWESLFELIKPDLIVAEASPAARLAVPDGVPVLITGNGFYAPPVELKSYPPLRAGAASSFGEDRVLDIVNTVKRRRGRA</sequence>
<feature type="non-terminal residue" evidence="1">
    <location>
        <position position="178"/>
    </location>
</feature>
<organism evidence="1">
    <name type="scientific">hydrothermal vent metagenome</name>
    <dbReference type="NCBI Taxonomy" id="652676"/>
    <lineage>
        <taxon>unclassified sequences</taxon>
        <taxon>metagenomes</taxon>
        <taxon>ecological metagenomes</taxon>
    </lineage>
</organism>
<name>A0A3B0TMF9_9ZZZZ</name>
<proteinExistence type="predicted"/>
<accession>A0A3B0TMF9</accession>
<protein>
    <submittedName>
        <fullName evidence="1">Uncharacterized protein</fullName>
    </submittedName>
</protein>
<reference evidence="1" key="1">
    <citation type="submission" date="2018-06" db="EMBL/GenBank/DDBJ databases">
        <authorList>
            <person name="Zhirakovskaya E."/>
        </authorList>
    </citation>
    <scope>NUCLEOTIDE SEQUENCE</scope>
</reference>
<gene>
    <name evidence="1" type="ORF">MNBD_ALPHA09-348</name>
</gene>
<dbReference type="AlphaFoldDB" id="A0A3B0TMF9"/>
<dbReference type="EMBL" id="UOEM01000108">
    <property type="protein sequence ID" value="VAW17830.1"/>
    <property type="molecule type" value="Genomic_DNA"/>
</dbReference>
<evidence type="ECO:0000313" key="1">
    <source>
        <dbReference type="EMBL" id="VAW17830.1"/>
    </source>
</evidence>